<name>A0A2A2JVZ6_9BILA</name>
<protein>
    <recommendedName>
        <fullName evidence="1">Fungal lipase-type domain-containing protein</fullName>
    </recommendedName>
</protein>
<dbReference type="CDD" id="cd00519">
    <property type="entry name" value="Lipase_3"/>
    <property type="match status" value="1"/>
</dbReference>
<proteinExistence type="predicted"/>
<evidence type="ECO:0000313" key="3">
    <source>
        <dbReference type="Proteomes" id="UP000218231"/>
    </source>
</evidence>
<dbReference type="EMBL" id="LIAE01010191">
    <property type="protein sequence ID" value="PAV65848.1"/>
    <property type="molecule type" value="Genomic_DNA"/>
</dbReference>
<dbReference type="PANTHER" id="PTHR45908">
    <property type="entry name" value="PROTEIN CBG11750-RELATED"/>
    <property type="match status" value="1"/>
</dbReference>
<organism evidence="2 3">
    <name type="scientific">Diploscapter pachys</name>
    <dbReference type="NCBI Taxonomy" id="2018661"/>
    <lineage>
        <taxon>Eukaryota</taxon>
        <taxon>Metazoa</taxon>
        <taxon>Ecdysozoa</taxon>
        <taxon>Nematoda</taxon>
        <taxon>Chromadorea</taxon>
        <taxon>Rhabditida</taxon>
        <taxon>Rhabditina</taxon>
        <taxon>Rhabditomorpha</taxon>
        <taxon>Rhabditoidea</taxon>
        <taxon>Rhabditidae</taxon>
        <taxon>Diploscapter</taxon>
    </lineage>
</organism>
<dbReference type="GO" id="GO:0006629">
    <property type="term" value="P:lipid metabolic process"/>
    <property type="evidence" value="ECO:0007669"/>
    <property type="project" value="InterPro"/>
</dbReference>
<dbReference type="AlphaFoldDB" id="A0A2A2JVZ6"/>
<feature type="domain" description="Fungal lipase-type" evidence="1">
    <location>
        <begin position="37"/>
        <end position="171"/>
    </location>
</feature>
<evidence type="ECO:0000259" key="1">
    <source>
        <dbReference type="Pfam" id="PF01764"/>
    </source>
</evidence>
<dbReference type="SUPFAM" id="SSF53474">
    <property type="entry name" value="alpha/beta-Hydrolases"/>
    <property type="match status" value="1"/>
</dbReference>
<comment type="caution">
    <text evidence="2">The sequence shown here is derived from an EMBL/GenBank/DDBJ whole genome shotgun (WGS) entry which is preliminary data.</text>
</comment>
<reference evidence="2 3" key="1">
    <citation type="journal article" date="2017" name="Curr. Biol.">
        <title>Genome architecture and evolution of a unichromosomal asexual nematode.</title>
        <authorList>
            <person name="Fradin H."/>
            <person name="Zegar C."/>
            <person name="Gutwein M."/>
            <person name="Lucas J."/>
            <person name="Kovtun M."/>
            <person name="Corcoran D."/>
            <person name="Baugh L.R."/>
            <person name="Kiontke K."/>
            <person name="Gunsalus K."/>
            <person name="Fitch D.H."/>
            <person name="Piano F."/>
        </authorList>
    </citation>
    <scope>NUCLEOTIDE SEQUENCE [LARGE SCALE GENOMIC DNA]</scope>
    <source>
        <strain evidence="2">PF1309</strain>
    </source>
</reference>
<dbReference type="Proteomes" id="UP000218231">
    <property type="component" value="Unassembled WGS sequence"/>
</dbReference>
<gene>
    <name evidence="2" type="ORF">WR25_08349</name>
</gene>
<sequence length="201" mass="22930">MPTMTFFKSVDVPCSNKGPKCTCFGYTAYDESQKAIVMSFRGTEGSVQLMDEILDFFTGKKPFFDAGNIFTYFYDAFYFLWNGGLEAQVRTLKYRYPDYQLWVTGHSLGASIASIAASHAVKVGIFNGTNVRLVTFGQPRTGDLNYSSWHEQTFPYSYRIVHHKDPVPHVDNSLTKSAHHKKRELPDETYIIRKLVPRAVQ</sequence>
<accession>A0A2A2JVZ6</accession>
<dbReference type="PANTHER" id="PTHR45908:SF17">
    <property type="entry name" value="FUNGAL LIPASE-LIKE DOMAIN-CONTAINING PROTEIN"/>
    <property type="match status" value="1"/>
</dbReference>
<dbReference type="InterPro" id="IPR002921">
    <property type="entry name" value="Fungal_lipase-type"/>
</dbReference>
<keyword evidence="3" id="KW-1185">Reference proteome</keyword>
<dbReference type="OrthoDB" id="426718at2759"/>
<dbReference type="Pfam" id="PF01764">
    <property type="entry name" value="Lipase_3"/>
    <property type="match status" value="1"/>
</dbReference>
<dbReference type="Gene3D" id="3.40.50.1820">
    <property type="entry name" value="alpha/beta hydrolase"/>
    <property type="match status" value="1"/>
</dbReference>
<dbReference type="STRING" id="2018661.A0A2A2JVZ6"/>
<evidence type="ECO:0000313" key="2">
    <source>
        <dbReference type="EMBL" id="PAV65848.1"/>
    </source>
</evidence>
<dbReference type="InterPro" id="IPR029058">
    <property type="entry name" value="AB_hydrolase_fold"/>
</dbReference>